<dbReference type="PANTHER" id="PTHR34477:SF1">
    <property type="entry name" value="UPF0213 PROTEIN YHBQ"/>
    <property type="match status" value="1"/>
</dbReference>
<dbReference type="PROSITE" id="PS50164">
    <property type="entry name" value="GIY_YIG"/>
    <property type="match status" value="1"/>
</dbReference>
<sequence length="85" mass="10032">MYYTYVLQSLKDKNLYIGFTSDLKRRLQQHKFGGSISTKRRLPFRCIFYEAFISKEDAKRREGYFKTNKGKKALKLILRASVSSP</sequence>
<dbReference type="PANTHER" id="PTHR34477">
    <property type="entry name" value="UPF0213 PROTEIN YHBQ"/>
    <property type="match status" value="1"/>
</dbReference>
<comment type="similarity">
    <text evidence="1">Belongs to the UPF0213 family.</text>
</comment>
<dbReference type="STRING" id="1801672.A2896_02460"/>
<protein>
    <recommendedName>
        <fullName evidence="2">GIY-YIG domain-containing protein</fullName>
    </recommendedName>
</protein>
<evidence type="ECO:0000313" key="4">
    <source>
        <dbReference type="Proteomes" id="UP000178647"/>
    </source>
</evidence>
<dbReference type="CDD" id="cd10449">
    <property type="entry name" value="GIY-YIG_SLX1_like"/>
    <property type="match status" value="1"/>
</dbReference>
<dbReference type="AlphaFoldDB" id="A0A1G2EFZ9"/>
<name>A0A1G2EFZ9_9BACT</name>
<evidence type="ECO:0000259" key="2">
    <source>
        <dbReference type="PROSITE" id="PS50164"/>
    </source>
</evidence>
<dbReference type="EMBL" id="MHMH01000006">
    <property type="protein sequence ID" value="OGZ24719.1"/>
    <property type="molecule type" value="Genomic_DNA"/>
</dbReference>
<dbReference type="Proteomes" id="UP000178647">
    <property type="component" value="Unassembled WGS sequence"/>
</dbReference>
<dbReference type="Pfam" id="PF01541">
    <property type="entry name" value="GIY-YIG"/>
    <property type="match status" value="1"/>
</dbReference>
<gene>
    <name evidence="3" type="ORF">A2896_02460</name>
</gene>
<dbReference type="SUPFAM" id="SSF82771">
    <property type="entry name" value="GIY-YIG endonuclease"/>
    <property type="match status" value="1"/>
</dbReference>
<comment type="caution">
    <text evidence="3">The sequence shown here is derived from an EMBL/GenBank/DDBJ whole genome shotgun (WGS) entry which is preliminary data.</text>
</comment>
<dbReference type="InterPro" id="IPR000305">
    <property type="entry name" value="GIY-YIG_endonuc"/>
</dbReference>
<dbReference type="InterPro" id="IPR050190">
    <property type="entry name" value="UPF0213_domain"/>
</dbReference>
<reference evidence="3 4" key="1">
    <citation type="journal article" date="2016" name="Nat. Commun.">
        <title>Thousands of microbial genomes shed light on interconnected biogeochemical processes in an aquifer system.</title>
        <authorList>
            <person name="Anantharaman K."/>
            <person name="Brown C.T."/>
            <person name="Hug L.A."/>
            <person name="Sharon I."/>
            <person name="Castelle C.J."/>
            <person name="Probst A.J."/>
            <person name="Thomas B.C."/>
            <person name="Singh A."/>
            <person name="Wilkins M.J."/>
            <person name="Karaoz U."/>
            <person name="Brodie E.L."/>
            <person name="Williams K.H."/>
            <person name="Hubbard S.S."/>
            <person name="Banfield J.F."/>
        </authorList>
    </citation>
    <scope>NUCLEOTIDE SEQUENCE [LARGE SCALE GENOMIC DNA]</scope>
</reference>
<dbReference type="Gene3D" id="3.40.1440.10">
    <property type="entry name" value="GIY-YIG endonuclease"/>
    <property type="match status" value="1"/>
</dbReference>
<dbReference type="InterPro" id="IPR035901">
    <property type="entry name" value="GIY-YIG_endonuc_sf"/>
</dbReference>
<feature type="domain" description="GIY-YIG" evidence="2">
    <location>
        <begin position="1"/>
        <end position="77"/>
    </location>
</feature>
<organism evidence="3 4">
    <name type="scientific">Candidatus Nealsonbacteria bacterium RIFCSPLOWO2_01_FULL_43_32</name>
    <dbReference type="NCBI Taxonomy" id="1801672"/>
    <lineage>
        <taxon>Bacteria</taxon>
        <taxon>Candidatus Nealsoniibacteriota</taxon>
    </lineage>
</organism>
<accession>A0A1G2EFZ9</accession>
<proteinExistence type="inferred from homology"/>
<evidence type="ECO:0000313" key="3">
    <source>
        <dbReference type="EMBL" id="OGZ24719.1"/>
    </source>
</evidence>
<evidence type="ECO:0000256" key="1">
    <source>
        <dbReference type="ARBA" id="ARBA00007435"/>
    </source>
</evidence>